<dbReference type="GO" id="GO:0005856">
    <property type="term" value="C:cytoskeleton"/>
    <property type="evidence" value="ECO:0007669"/>
    <property type="project" value="UniProtKB-ARBA"/>
</dbReference>
<keyword evidence="2" id="KW-0175">Coiled coil</keyword>
<feature type="compositionally biased region" description="Polar residues" evidence="3">
    <location>
        <begin position="101"/>
        <end position="111"/>
    </location>
</feature>
<feature type="compositionally biased region" description="Low complexity" evidence="3">
    <location>
        <begin position="332"/>
        <end position="344"/>
    </location>
</feature>
<feature type="compositionally biased region" description="Basic residues" evidence="3">
    <location>
        <begin position="585"/>
        <end position="595"/>
    </location>
</feature>
<dbReference type="PANTHER" id="PTHR21501">
    <property type="entry name" value="PROTEIN FAM-161"/>
    <property type="match status" value="1"/>
</dbReference>
<feature type="compositionally biased region" description="Low complexity" evidence="3">
    <location>
        <begin position="61"/>
        <end position="92"/>
    </location>
</feature>
<feature type="region of interest" description="Disordered" evidence="3">
    <location>
        <begin position="510"/>
        <end position="529"/>
    </location>
</feature>
<dbReference type="Proteomes" id="UP001472866">
    <property type="component" value="Chromosome 07"/>
</dbReference>
<dbReference type="EMBL" id="CP151507">
    <property type="protein sequence ID" value="WZN63089.1"/>
    <property type="molecule type" value="Genomic_DNA"/>
</dbReference>
<feature type="compositionally biased region" description="Basic and acidic residues" evidence="3">
    <location>
        <begin position="186"/>
        <end position="196"/>
    </location>
</feature>
<organism evidence="4 5">
    <name type="scientific">Chloropicon roscoffensis</name>
    <dbReference type="NCBI Taxonomy" id="1461544"/>
    <lineage>
        <taxon>Eukaryota</taxon>
        <taxon>Viridiplantae</taxon>
        <taxon>Chlorophyta</taxon>
        <taxon>Chloropicophyceae</taxon>
        <taxon>Chloropicales</taxon>
        <taxon>Chloropicaceae</taxon>
        <taxon>Chloropicon</taxon>
    </lineage>
</organism>
<feature type="compositionally biased region" description="Low complexity" evidence="3">
    <location>
        <begin position="365"/>
        <end position="378"/>
    </location>
</feature>
<dbReference type="PANTHER" id="PTHR21501:SF1">
    <property type="entry name" value="PROTEIN FAM-161"/>
    <property type="match status" value="1"/>
</dbReference>
<feature type="region of interest" description="Disordered" evidence="3">
    <location>
        <begin position="585"/>
        <end position="604"/>
    </location>
</feature>
<protein>
    <submittedName>
        <fullName evidence="4">Uncharacterized protein</fullName>
    </submittedName>
</protein>
<feature type="compositionally biased region" description="Basic residues" evidence="3">
    <location>
        <begin position="173"/>
        <end position="185"/>
    </location>
</feature>
<keyword evidence="5" id="KW-1185">Reference proteome</keyword>
<gene>
    <name evidence="4" type="ORF">HKI87_07g46340</name>
</gene>
<sequence>MDGSLSKFETDAASALGGGEVARAAARMAALENEGCGRVVRVFLEEVEEVEPGHPEEESEWPSATQAAEEGASAANESSSRAAGSLSSTTTREFAVPSMFQVPSATTSSLIRMSDGSGSGSSRFERERKKTVKPSVFSFDNAHPAIASQHYLRTKAQDELLRQSIEGALNSPRLRKRRPKKKKRRSDGGLRSRSLGDLDLSAGPSGEGDRRGRRVEGLERAAEEIGEESAGLSSPERGESRVSAEEDWHTIQRLEGKILQLQSGIDVLKRSQDFKDFWEEVTVPSSPEPTAQRSVTFVSGDGSAPETPWDGRSPVPGAKIVVPGILKRSSESSEALESPLPSAEADQKGKGRAQARPMSAPPGGRPGAGPSSSKIASDSDSDGGDFDVDLEVDFSPVKKDEWKPIITRPKPFSFLSRDEERKKTKPISTVKMEQDLMIKECDARGKKKASTFKAKKIPKSVLEARYENMVKEQATMRMMKHEEHKRKQREMQNPFAFDLVDKKRQEIKQKKIRQAQEKKARVKPFRANAVPASTYEPRYELLQMEKQRRGSRVEERARRLLAESKMPPRMDVEHSCPIPRAKASKVIKSPAKKRPGTSDGGIPDYKKLHAEFEERLSQAKARNQLKRTVVKEFNLGGRTREECEANQRRVERKMRRILADIELGAQDLKELRWPYMSTRAKVRPTRPNFDRGCSFQVGETLAVRLKAAEVRKAKERGQFDTREEKEARKERKRLEEEKRRKKAWRKLKQIHEAARAVDFGEDEVGADLGGGARASGRREEFSGPSQDDLVPPTVEDKSYSKTSAQHVIARHKQVAKRAQEIVEKALLAQGVDAYNFVREPSDMK</sequence>
<comment type="similarity">
    <text evidence="1">Belongs to the FAM161 family.</text>
</comment>
<evidence type="ECO:0000256" key="1">
    <source>
        <dbReference type="ARBA" id="ARBA00006663"/>
    </source>
</evidence>
<evidence type="ECO:0000313" key="5">
    <source>
        <dbReference type="Proteomes" id="UP001472866"/>
    </source>
</evidence>
<dbReference type="InterPro" id="IPR051655">
    <property type="entry name" value="FAM161"/>
</dbReference>
<dbReference type="AlphaFoldDB" id="A0AAX4PA48"/>
<feature type="region of interest" description="Disordered" evidence="3">
    <location>
        <begin position="477"/>
        <end position="496"/>
    </location>
</feature>
<feature type="region of interest" description="Disordered" evidence="3">
    <location>
        <begin position="163"/>
        <end position="246"/>
    </location>
</feature>
<dbReference type="InterPro" id="IPR019579">
    <property type="entry name" value="FAM161A/B"/>
</dbReference>
<feature type="compositionally biased region" description="Polar residues" evidence="3">
    <location>
        <begin position="283"/>
        <end position="297"/>
    </location>
</feature>
<feature type="compositionally biased region" description="Basic and acidic residues" evidence="3">
    <location>
        <begin position="207"/>
        <end position="223"/>
    </location>
</feature>
<feature type="compositionally biased region" description="Basic and acidic residues" evidence="3">
    <location>
        <begin position="510"/>
        <end position="519"/>
    </location>
</feature>
<feature type="compositionally biased region" description="Acidic residues" evidence="3">
    <location>
        <begin position="379"/>
        <end position="389"/>
    </location>
</feature>
<feature type="region of interest" description="Disordered" evidence="3">
    <location>
        <begin position="281"/>
        <end position="389"/>
    </location>
</feature>
<dbReference type="Pfam" id="PF10595">
    <property type="entry name" value="FAM161A_B"/>
    <property type="match status" value="1"/>
</dbReference>
<dbReference type="GO" id="GO:0005929">
    <property type="term" value="C:cilium"/>
    <property type="evidence" value="ECO:0007669"/>
    <property type="project" value="TreeGrafter"/>
</dbReference>
<feature type="region of interest" description="Disordered" evidence="3">
    <location>
        <begin position="768"/>
        <end position="804"/>
    </location>
</feature>
<name>A0AAX4PA48_9CHLO</name>
<evidence type="ECO:0000256" key="3">
    <source>
        <dbReference type="SAM" id="MobiDB-lite"/>
    </source>
</evidence>
<accession>A0AAX4PA48</accession>
<evidence type="ECO:0000256" key="2">
    <source>
        <dbReference type="ARBA" id="ARBA00023054"/>
    </source>
</evidence>
<dbReference type="GO" id="GO:0044782">
    <property type="term" value="P:cilium organization"/>
    <property type="evidence" value="ECO:0007669"/>
    <property type="project" value="TreeGrafter"/>
</dbReference>
<feature type="region of interest" description="Disordered" evidence="3">
    <location>
        <begin position="713"/>
        <end position="738"/>
    </location>
</feature>
<proteinExistence type="inferred from homology"/>
<reference evidence="4 5" key="1">
    <citation type="submission" date="2024-03" db="EMBL/GenBank/DDBJ databases">
        <title>Complete genome sequence of the green alga Chloropicon roscoffensis RCC1871.</title>
        <authorList>
            <person name="Lemieux C."/>
            <person name="Pombert J.-F."/>
            <person name="Otis C."/>
            <person name="Turmel M."/>
        </authorList>
    </citation>
    <scope>NUCLEOTIDE SEQUENCE [LARGE SCALE GENOMIC DNA]</scope>
    <source>
        <strain evidence="4 5">RCC1871</strain>
    </source>
</reference>
<feature type="region of interest" description="Disordered" evidence="3">
    <location>
        <begin position="48"/>
        <end position="143"/>
    </location>
</feature>
<feature type="compositionally biased region" description="Basic and acidic residues" evidence="3">
    <location>
        <begin position="236"/>
        <end position="246"/>
    </location>
</feature>
<evidence type="ECO:0000313" key="4">
    <source>
        <dbReference type="EMBL" id="WZN63089.1"/>
    </source>
</evidence>